<dbReference type="InterPro" id="IPR043504">
    <property type="entry name" value="Peptidase_S1_PA_chymotrypsin"/>
</dbReference>
<dbReference type="PANTHER" id="PTHR24271">
    <property type="entry name" value="KALLIKREIN-RELATED"/>
    <property type="match status" value="1"/>
</dbReference>
<reference evidence="3 4" key="1">
    <citation type="submission" date="2019-09" db="EMBL/GenBank/DDBJ databases">
        <title>Bird 10,000 Genomes (B10K) Project - Family phase.</title>
        <authorList>
            <person name="Zhang G."/>
        </authorList>
    </citation>
    <scope>NUCLEOTIDE SEQUENCE [LARGE SCALE GENOMIC DNA]</scope>
    <source>
        <strain evidence="3">B10K-MSB-42743</strain>
        <tissue evidence="3">Heart</tissue>
    </source>
</reference>
<feature type="domain" description="Peptidase S1" evidence="2">
    <location>
        <begin position="1"/>
        <end position="201"/>
    </location>
</feature>
<feature type="non-terminal residue" evidence="3">
    <location>
        <position position="201"/>
    </location>
</feature>
<dbReference type="PROSITE" id="PS50240">
    <property type="entry name" value="TRYPSIN_DOM"/>
    <property type="match status" value="1"/>
</dbReference>
<proteinExistence type="predicted"/>
<dbReference type="OrthoDB" id="10059102at2759"/>
<dbReference type="GO" id="GO:0006508">
    <property type="term" value="P:proteolysis"/>
    <property type="evidence" value="ECO:0007669"/>
    <property type="project" value="InterPro"/>
</dbReference>
<name>A0A7K4KXV0_9AVES</name>
<dbReference type="GO" id="GO:0004252">
    <property type="term" value="F:serine-type endopeptidase activity"/>
    <property type="evidence" value="ECO:0007669"/>
    <property type="project" value="InterPro"/>
</dbReference>
<dbReference type="EMBL" id="VWPX01019621">
    <property type="protein sequence ID" value="NWI20929.1"/>
    <property type="molecule type" value="Genomic_DNA"/>
</dbReference>
<accession>A0A7K4KXV0</accession>
<comment type="caution">
    <text evidence="3">The sequence shown here is derived from an EMBL/GenBank/DDBJ whole genome shotgun (WGS) entry which is preliminary data.</text>
</comment>
<sequence length="201" mass="22613">YLAYLRGRNNHFCAGFLVAPNWVMTAAQCSSYKPLTVILGVQNVRRREENWQTFEVQEYHPHPAYRTAHIENDILLLKLKGNATSNSYVKPISLQKQNNIGQPECAVVGWGPEGAAVAPRETRVTVQPARECLNVYPGFPLNSICTRSASSGALWKVRGDIGGPLVCKNRAYGIFSYKYNELYSFYTAISSYISWINNVMK</sequence>
<evidence type="ECO:0000259" key="2">
    <source>
        <dbReference type="PROSITE" id="PS50240"/>
    </source>
</evidence>
<evidence type="ECO:0000313" key="4">
    <source>
        <dbReference type="Proteomes" id="UP000545332"/>
    </source>
</evidence>
<keyword evidence="4" id="KW-1185">Reference proteome</keyword>
<evidence type="ECO:0000256" key="1">
    <source>
        <dbReference type="ARBA" id="ARBA00023157"/>
    </source>
</evidence>
<dbReference type="Proteomes" id="UP000545332">
    <property type="component" value="Unassembled WGS sequence"/>
</dbReference>
<dbReference type="Gene3D" id="2.40.10.10">
    <property type="entry name" value="Trypsin-like serine proteases"/>
    <property type="match status" value="2"/>
</dbReference>
<dbReference type="SMART" id="SM00020">
    <property type="entry name" value="Tryp_SPc"/>
    <property type="match status" value="1"/>
</dbReference>
<dbReference type="FunFam" id="2.40.10.10:FF:000005">
    <property type="entry name" value="Serine protease 37"/>
    <property type="match status" value="1"/>
</dbReference>
<dbReference type="AlphaFoldDB" id="A0A7K4KXV0"/>
<gene>
    <name evidence="3" type="primary">Gzmb_0</name>
    <name evidence="3" type="ORF">CRYSOU_R11339</name>
</gene>
<dbReference type="InterPro" id="IPR009003">
    <property type="entry name" value="Peptidase_S1_PA"/>
</dbReference>
<organism evidence="3 4">
    <name type="scientific">Crypturellus soui</name>
    <dbReference type="NCBI Taxonomy" id="458187"/>
    <lineage>
        <taxon>Eukaryota</taxon>
        <taxon>Metazoa</taxon>
        <taxon>Chordata</taxon>
        <taxon>Craniata</taxon>
        <taxon>Vertebrata</taxon>
        <taxon>Euteleostomi</taxon>
        <taxon>Archelosauria</taxon>
        <taxon>Archosauria</taxon>
        <taxon>Dinosauria</taxon>
        <taxon>Saurischia</taxon>
        <taxon>Theropoda</taxon>
        <taxon>Coelurosauria</taxon>
        <taxon>Aves</taxon>
        <taxon>Palaeognathae</taxon>
        <taxon>Tinamiformes</taxon>
        <taxon>Tinamidae</taxon>
        <taxon>Crypturellus</taxon>
    </lineage>
</organism>
<dbReference type="InterPro" id="IPR001254">
    <property type="entry name" value="Trypsin_dom"/>
</dbReference>
<dbReference type="CDD" id="cd00190">
    <property type="entry name" value="Tryp_SPc"/>
    <property type="match status" value="1"/>
</dbReference>
<keyword evidence="1" id="KW-1015">Disulfide bond</keyword>
<feature type="non-terminal residue" evidence="3">
    <location>
        <position position="1"/>
    </location>
</feature>
<dbReference type="InterPro" id="IPR001314">
    <property type="entry name" value="Peptidase_S1A"/>
</dbReference>
<dbReference type="PRINTS" id="PR00722">
    <property type="entry name" value="CHYMOTRYPSIN"/>
</dbReference>
<dbReference type="PANTHER" id="PTHR24271:SF90">
    <property type="entry name" value="PEPTIDASE S1 DOMAIN-CONTAINING PROTEIN"/>
    <property type="match status" value="1"/>
</dbReference>
<protein>
    <submittedName>
        <fullName evidence="3">GRAB protein</fullName>
    </submittedName>
</protein>
<evidence type="ECO:0000313" key="3">
    <source>
        <dbReference type="EMBL" id="NWI20929.1"/>
    </source>
</evidence>
<dbReference type="Pfam" id="PF00089">
    <property type="entry name" value="Trypsin"/>
    <property type="match status" value="1"/>
</dbReference>
<dbReference type="SUPFAM" id="SSF50494">
    <property type="entry name" value="Trypsin-like serine proteases"/>
    <property type="match status" value="1"/>
</dbReference>